<dbReference type="Proteomes" id="UP001292094">
    <property type="component" value="Unassembled WGS sequence"/>
</dbReference>
<gene>
    <name evidence="1" type="ORF">Pmani_022746</name>
</gene>
<dbReference type="EMBL" id="JAWZYT010002282">
    <property type="protein sequence ID" value="KAK4305362.1"/>
    <property type="molecule type" value="Genomic_DNA"/>
</dbReference>
<accession>A0AAE1PDW6</accession>
<protein>
    <submittedName>
        <fullName evidence="1">Uncharacterized protein</fullName>
    </submittedName>
</protein>
<reference evidence="1" key="1">
    <citation type="submission" date="2023-11" db="EMBL/GenBank/DDBJ databases">
        <title>Genome assemblies of two species of porcelain crab, Petrolisthes cinctipes and Petrolisthes manimaculis (Anomura: Porcellanidae).</title>
        <authorList>
            <person name="Angst P."/>
        </authorList>
    </citation>
    <scope>NUCLEOTIDE SEQUENCE</scope>
    <source>
        <strain evidence="1">PB745_02</strain>
        <tissue evidence="1">Gill</tissue>
    </source>
</reference>
<sequence length="132" mass="14787">MLAAPDKYIVDTLKMGHVVLINTTTCAAGTEVIDVHEQDFSATYDVTTNSWTAMWKWSQGIEPGILKKQDPVVEEGTSSYIDDILVDVDIVKVNYVEQHLARYDLATKTPERVADGARVLGLRVWEQDGKLY</sequence>
<comment type="caution">
    <text evidence="1">The sequence shown here is derived from an EMBL/GenBank/DDBJ whole genome shotgun (WGS) entry which is preliminary data.</text>
</comment>
<name>A0AAE1PDW6_9EUCA</name>
<proteinExistence type="predicted"/>
<organism evidence="1 2">
    <name type="scientific">Petrolisthes manimaculis</name>
    <dbReference type="NCBI Taxonomy" id="1843537"/>
    <lineage>
        <taxon>Eukaryota</taxon>
        <taxon>Metazoa</taxon>
        <taxon>Ecdysozoa</taxon>
        <taxon>Arthropoda</taxon>
        <taxon>Crustacea</taxon>
        <taxon>Multicrustacea</taxon>
        <taxon>Malacostraca</taxon>
        <taxon>Eumalacostraca</taxon>
        <taxon>Eucarida</taxon>
        <taxon>Decapoda</taxon>
        <taxon>Pleocyemata</taxon>
        <taxon>Anomura</taxon>
        <taxon>Galatheoidea</taxon>
        <taxon>Porcellanidae</taxon>
        <taxon>Petrolisthes</taxon>
    </lineage>
</organism>
<dbReference type="AlphaFoldDB" id="A0AAE1PDW6"/>
<keyword evidence="2" id="KW-1185">Reference proteome</keyword>
<evidence type="ECO:0000313" key="2">
    <source>
        <dbReference type="Proteomes" id="UP001292094"/>
    </source>
</evidence>
<evidence type="ECO:0000313" key="1">
    <source>
        <dbReference type="EMBL" id="KAK4305362.1"/>
    </source>
</evidence>